<organism evidence="2">
    <name type="scientific">uncultured Caudovirales phage</name>
    <dbReference type="NCBI Taxonomy" id="2100421"/>
    <lineage>
        <taxon>Viruses</taxon>
        <taxon>Duplodnaviria</taxon>
        <taxon>Heunggongvirae</taxon>
        <taxon>Uroviricota</taxon>
        <taxon>Caudoviricetes</taxon>
        <taxon>Peduoviridae</taxon>
        <taxon>Maltschvirus</taxon>
        <taxon>Maltschvirus maltsch</taxon>
    </lineage>
</organism>
<gene>
    <name evidence="2" type="ORF">UFOVP242_65</name>
</gene>
<evidence type="ECO:0000256" key="1">
    <source>
        <dbReference type="SAM" id="MobiDB-lite"/>
    </source>
</evidence>
<accession>A0A6J7WUL3</accession>
<proteinExistence type="predicted"/>
<dbReference type="EMBL" id="LR798294">
    <property type="protein sequence ID" value="CAB5221769.1"/>
    <property type="molecule type" value="Genomic_DNA"/>
</dbReference>
<feature type="region of interest" description="Disordered" evidence="1">
    <location>
        <begin position="78"/>
        <end position="100"/>
    </location>
</feature>
<name>A0A6J7WUL3_9CAUD</name>
<sequence>MKTFRQLREHVCCAECDDMNGITEEIFESSGAELYEDWGEIAEENEGKTLNKPFLTPGGPKKRSVYVKNDKGNVVKVNFGDPNMSIKRDNPERRKSYRARHGCDNPGPKWKANYWSCKFWSSTPVSKL</sequence>
<reference evidence="2" key="1">
    <citation type="submission" date="2020-05" db="EMBL/GenBank/DDBJ databases">
        <authorList>
            <person name="Chiriac C."/>
            <person name="Salcher M."/>
            <person name="Ghai R."/>
            <person name="Kavagutti S V."/>
        </authorList>
    </citation>
    <scope>NUCLEOTIDE SEQUENCE</scope>
</reference>
<evidence type="ECO:0000313" key="2">
    <source>
        <dbReference type="EMBL" id="CAB5221769.1"/>
    </source>
</evidence>
<protein>
    <submittedName>
        <fullName evidence="2">Uncharacterized protein</fullName>
    </submittedName>
</protein>